<dbReference type="AlphaFoldDB" id="A0A844SD31"/>
<keyword evidence="3" id="KW-1185">Reference proteome</keyword>
<feature type="region of interest" description="Disordered" evidence="1">
    <location>
        <begin position="1"/>
        <end position="23"/>
    </location>
</feature>
<comment type="caution">
    <text evidence="2">The sequence shown here is derived from an EMBL/GenBank/DDBJ whole genome shotgun (WGS) entry which is preliminary data.</text>
</comment>
<evidence type="ECO:0000313" key="2">
    <source>
        <dbReference type="EMBL" id="MVT65133.1"/>
    </source>
</evidence>
<reference evidence="2 3" key="1">
    <citation type="submission" date="2019-12" db="EMBL/GenBank/DDBJ databases">
        <title>Draft genome sequences Bradyrhizobium cajani AMBPC1010, Bradyrhizobium pachyrhizi AMBPC1040 and Bradyrhizobium yuanmingense ALSPC3051, three plant growth promoting strains isolated from nodules of Cajanus cajan L. in Dominican Republic.</title>
        <authorList>
            <person name="Flores-Felix J.D."/>
            <person name="Araujo J."/>
            <person name="Diaz-Alcantara C."/>
            <person name="Gonzalez-Andres F."/>
            <person name="Velazquez E."/>
        </authorList>
    </citation>
    <scope>NUCLEOTIDE SEQUENCE [LARGE SCALE GENOMIC DNA]</scope>
    <source>
        <strain evidence="2 3">1040</strain>
    </source>
</reference>
<evidence type="ECO:0000256" key="1">
    <source>
        <dbReference type="SAM" id="MobiDB-lite"/>
    </source>
</evidence>
<dbReference type="RefSeq" id="WP_157342416.1">
    <property type="nucleotide sequence ID" value="NZ_CP176492.1"/>
</dbReference>
<gene>
    <name evidence="2" type="ORF">GPL21_08430</name>
</gene>
<name>A0A844SD31_9BRAD</name>
<sequence length="85" mass="9684">MKDVVQSDQDPCEPYGTDVTAGATGYASSRRLIEDQALKRPALVKQPRMQHETTDRLRARLPHDVISEMEAELKQQVDRIVAERH</sequence>
<protein>
    <submittedName>
        <fullName evidence="2">Uncharacterized protein</fullName>
    </submittedName>
</protein>
<evidence type="ECO:0000313" key="3">
    <source>
        <dbReference type="Proteomes" id="UP000436468"/>
    </source>
</evidence>
<accession>A0A844SD31</accession>
<organism evidence="2 3">
    <name type="scientific">Bradyrhizobium pachyrhizi</name>
    <dbReference type="NCBI Taxonomy" id="280333"/>
    <lineage>
        <taxon>Bacteria</taxon>
        <taxon>Pseudomonadati</taxon>
        <taxon>Pseudomonadota</taxon>
        <taxon>Alphaproteobacteria</taxon>
        <taxon>Hyphomicrobiales</taxon>
        <taxon>Nitrobacteraceae</taxon>
        <taxon>Bradyrhizobium</taxon>
    </lineage>
</organism>
<proteinExistence type="predicted"/>
<dbReference type="Proteomes" id="UP000436468">
    <property type="component" value="Unassembled WGS sequence"/>
</dbReference>
<dbReference type="EMBL" id="WQNF01000004">
    <property type="protein sequence ID" value="MVT65133.1"/>
    <property type="molecule type" value="Genomic_DNA"/>
</dbReference>